<dbReference type="OrthoDB" id="756370at2759"/>
<keyword evidence="9" id="KW-1185">Reference proteome</keyword>
<evidence type="ECO:0000256" key="5">
    <source>
        <dbReference type="PROSITE-ProRule" id="PRU00221"/>
    </source>
</evidence>
<sequence length="679" mass="75759">MTNTCCMSSPVHCQLRSRLNSEKLERNWPASEPADRTLYLTAKRQYRRQQPDKIVLNLSHNRHLGLVNKGIDADEEYNAENITRSERPHLERISPLRLQMLSESFVASFLTSSIQQISPALKDVGICLHEFQPAQSLRLTLKKSSTESNCLAVGCSHIFASQAGKAVVHVYSREKNNQEATVPFPERIRSLALAGRDHEPGLLVLGTESGRLILWETCTGRQISTTASHLQPVTSLVIDPTNNFILSGSEDANIHVWSLPLLTSFSRPSTSQTQPLPNHPLRTFTNHRAPITSIAVGHSRNRINIAISTSRDNTAIVWEYRTGKLFRTYLLPGTPLCSTVDPADRAFYVGYDDGSVQLVDFFKEPSIQNVLHDSSQQSPPSQPSASERWLPPNAELGPIQCLSLSYDGMILLSGHRSGAIVCWDVAKGRYASTLTTYACPVTNLQMLAPVGFPETEKQVPGMTIHNIVKPQYDRALLNSSRMGDIIPATYTLQAHLTAPLRFVNSRRSTESSLSKDEFSEALTHPFFPYSLISEGLAELGVLGTSPSNSSTNVQTSQELGQHDLQNPKLQSLEKEIARLEKTASLQESATKASVAEIVKLRQYIAKLEDQNNELYERQQKSQQAKLEKQARREERALKRRETWFEAEKKGQNGDAVMRKMEIEDEEKTSETDVTSSGDD</sequence>
<dbReference type="Gene3D" id="2.130.10.10">
    <property type="entry name" value="YVTN repeat-like/Quinoprotein amine dehydrogenase"/>
    <property type="match status" value="2"/>
</dbReference>
<dbReference type="GO" id="GO:0120330">
    <property type="term" value="C:rixosome complex"/>
    <property type="evidence" value="ECO:0007669"/>
    <property type="project" value="UniProtKB-UniRule"/>
</dbReference>
<dbReference type="InterPro" id="IPR036322">
    <property type="entry name" value="WD40_repeat_dom_sf"/>
</dbReference>
<organism evidence="8 9">
    <name type="scientific">Paracoccidioides lutzii (strain ATCC MYA-826 / Pb01)</name>
    <name type="common">Paracoccidioides brasiliensis</name>
    <dbReference type="NCBI Taxonomy" id="502779"/>
    <lineage>
        <taxon>Eukaryota</taxon>
        <taxon>Fungi</taxon>
        <taxon>Dikarya</taxon>
        <taxon>Ascomycota</taxon>
        <taxon>Pezizomycotina</taxon>
        <taxon>Eurotiomycetes</taxon>
        <taxon>Eurotiomycetidae</taxon>
        <taxon>Onygenales</taxon>
        <taxon>Ajellomycetaceae</taxon>
        <taxon>Paracoccidioides</taxon>
    </lineage>
</organism>
<evidence type="ECO:0000313" key="9">
    <source>
        <dbReference type="Proteomes" id="UP000002059"/>
    </source>
</evidence>
<dbReference type="PROSITE" id="PS50294">
    <property type="entry name" value="WD_REPEATS_REGION"/>
    <property type="match status" value="1"/>
</dbReference>
<evidence type="ECO:0000256" key="4">
    <source>
        <dbReference type="ARBA" id="ARBA00022737"/>
    </source>
</evidence>
<evidence type="ECO:0000256" key="7">
    <source>
        <dbReference type="SAM" id="MobiDB-lite"/>
    </source>
</evidence>
<dbReference type="FunFam" id="2.130.10.10:FF:000929">
    <property type="entry name" value="Ribosomal assembly complex component Ipi3"/>
    <property type="match status" value="1"/>
</dbReference>
<dbReference type="EMBL" id="KN294007">
    <property type="protein sequence ID" value="EEH34891.2"/>
    <property type="molecule type" value="Genomic_DNA"/>
</dbReference>
<protein>
    <recommendedName>
        <fullName evidence="6">Pre-rRNA-processing protein IPI3</fullName>
    </recommendedName>
</protein>
<comment type="function">
    <text evidence="1 6">Component of the RIX1 complex required for processing of ITS2 sequences from 35S pre-rRNA.</text>
</comment>
<name>C1H597_PARBA</name>
<dbReference type="PANTHER" id="PTHR18763:SF0">
    <property type="entry name" value="WD REPEAT-CONTAINING PROTEIN 18"/>
    <property type="match status" value="1"/>
</dbReference>
<dbReference type="FunFam" id="2.130.10.10:FF:000982">
    <property type="entry name" value="Ribosomal assembly complex component Ipi3"/>
    <property type="match status" value="1"/>
</dbReference>
<dbReference type="KEGG" id="pbl:PAAG_05938"/>
<feature type="compositionally biased region" description="Basic and acidic residues" evidence="7">
    <location>
        <begin position="617"/>
        <end position="661"/>
    </location>
</feature>
<dbReference type="STRING" id="502779.C1H597"/>
<dbReference type="VEuPathDB" id="FungiDB:PAAG_05938"/>
<keyword evidence="6" id="KW-0698">rRNA processing</keyword>
<feature type="repeat" description="WD" evidence="5">
    <location>
        <begin position="284"/>
        <end position="328"/>
    </location>
</feature>
<dbReference type="GO" id="GO:0006261">
    <property type="term" value="P:DNA-templated DNA replication"/>
    <property type="evidence" value="ECO:0007669"/>
    <property type="project" value="TreeGrafter"/>
</dbReference>
<accession>C1H597</accession>
<dbReference type="Pfam" id="PF00400">
    <property type="entry name" value="WD40"/>
    <property type="match status" value="3"/>
</dbReference>
<dbReference type="Proteomes" id="UP000002059">
    <property type="component" value="Partially assembled WGS sequence"/>
</dbReference>
<comment type="subcellular location">
    <subcellularLocation>
        <location evidence="6">Nucleus</location>
    </subcellularLocation>
</comment>
<evidence type="ECO:0000256" key="1">
    <source>
        <dbReference type="ARBA" id="ARBA00002355"/>
    </source>
</evidence>
<feature type="region of interest" description="Disordered" evidence="7">
    <location>
        <begin position="617"/>
        <end position="679"/>
    </location>
</feature>
<dbReference type="GO" id="GO:0005656">
    <property type="term" value="C:nuclear pre-replicative complex"/>
    <property type="evidence" value="ECO:0007669"/>
    <property type="project" value="TreeGrafter"/>
</dbReference>
<dbReference type="SMART" id="SM00320">
    <property type="entry name" value="WD40"/>
    <property type="match status" value="5"/>
</dbReference>
<comment type="subunit">
    <text evidence="6">Component of the RIX1 complex, composed of IPI1, RIX1/IPI2 and IPI3 in a 1:2:2 stoichiometry. The complex interacts (via RIX1) with MDN1 (via its hexameric AAA ATPase ring) and the pre-60S ribosome particles.</text>
</comment>
<evidence type="ECO:0000256" key="3">
    <source>
        <dbReference type="ARBA" id="ARBA00022574"/>
    </source>
</evidence>
<dbReference type="SUPFAM" id="SSF50978">
    <property type="entry name" value="WD40 repeat-like"/>
    <property type="match status" value="1"/>
</dbReference>
<reference evidence="8 9" key="1">
    <citation type="journal article" date="2011" name="PLoS Genet.">
        <title>Comparative genomic analysis of human fungal pathogens causing paracoccidioidomycosis.</title>
        <authorList>
            <person name="Desjardins C.A."/>
            <person name="Champion M.D."/>
            <person name="Holder J.W."/>
            <person name="Muszewska A."/>
            <person name="Goldberg J."/>
            <person name="Bailao A.M."/>
            <person name="Brigido M.M."/>
            <person name="Ferreira M.E."/>
            <person name="Garcia A.M."/>
            <person name="Grynberg M."/>
            <person name="Gujja S."/>
            <person name="Heiman D.I."/>
            <person name="Henn M.R."/>
            <person name="Kodira C.D."/>
            <person name="Leon-Narvaez H."/>
            <person name="Longo L.V."/>
            <person name="Ma L.J."/>
            <person name="Malavazi I."/>
            <person name="Matsuo A.L."/>
            <person name="Morais F.V."/>
            <person name="Pereira M."/>
            <person name="Rodriguez-Brito S."/>
            <person name="Sakthikumar S."/>
            <person name="Salem-Izacc S.M."/>
            <person name="Sykes S.M."/>
            <person name="Teixeira M.M."/>
            <person name="Vallejo M.C."/>
            <person name="Walter M.E."/>
            <person name="Yandava C."/>
            <person name="Young S."/>
            <person name="Zeng Q."/>
            <person name="Zucker J."/>
            <person name="Felipe M.S."/>
            <person name="Goldman G.H."/>
            <person name="Haas B.J."/>
            <person name="McEwen J.G."/>
            <person name="Nino-Vega G."/>
            <person name="Puccia R."/>
            <person name="San-Blas G."/>
            <person name="Soares C.M."/>
            <person name="Birren B.W."/>
            <person name="Cuomo C.A."/>
        </authorList>
    </citation>
    <scope>NUCLEOTIDE SEQUENCE [LARGE SCALE GENOMIC DNA]</scope>
    <source>
        <strain evidence="9">ATCC MYA-826 / Pb01</strain>
    </source>
</reference>
<dbReference type="GO" id="GO:0006364">
    <property type="term" value="P:rRNA processing"/>
    <property type="evidence" value="ECO:0007669"/>
    <property type="project" value="UniProtKB-UniRule"/>
</dbReference>
<evidence type="ECO:0000313" key="8">
    <source>
        <dbReference type="EMBL" id="EEH34891.2"/>
    </source>
</evidence>
<dbReference type="OMA" id="VTNLHML"/>
<evidence type="ECO:0000256" key="2">
    <source>
        <dbReference type="ARBA" id="ARBA00010143"/>
    </source>
</evidence>
<gene>
    <name evidence="8" type="ORF">PAAG_05938</name>
</gene>
<dbReference type="AlphaFoldDB" id="C1H597"/>
<dbReference type="InterPro" id="IPR045227">
    <property type="entry name" value="WDR18/Ipi3/RID3"/>
</dbReference>
<proteinExistence type="inferred from homology"/>
<evidence type="ECO:0000256" key="6">
    <source>
        <dbReference type="RuleBase" id="RU369067"/>
    </source>
</evidence>
<dbReference type="InterPro" id="IPR015943">
    <property type="entry name" value="WD40/YVTN_repeat-like_dom_sf"/>
</dbReference>
<comment type="similarity">
    <text evidence="2 6">Belongs to the WD repeat IPI3/WDR18 family.</text>
</comment>
<dbReference type="HOGENOM" id="CLU_025946_1_0_1"/>
<dbReference type="InterPro" id="IPR001680">
    <property type="entry name" value="WD40_rpt"/>
</dbReference>
<feature type="repeat" description="WD" evidence="5">
    <location>
        <begin position="226"/>
        <end position="259"/>
    </location>
</feature>
<dbReference type="PANTHER" id="PTHR18763">
    <property type="entry name" value="WD-REPEAT PROTEIN 18"/>
    <property type="match status" value="1"/>
</dbReference>
<dbReference type="eggNOG" id="KOG0646">
    <property type="taxonomic scope" value="Eukaryota"/>
</dbReference>
<keyword evidence="4" id="KW-0677">Repeat</keyword>
<keyword evidence="6" id="KW-0539">Nucleus</keyword>
<dbReference type="RefSeq" id="XP_015699957.1">
    <property type="nucleotide sequence ID" value="XM_015845731.1"/>
</dbReference>
<dbReference type="PROSITE" id="PS50082">
    <property type="entry name" value="WD_REPEATS_2"/>
    <property type="match status" value="2"/>
</dbReference>
<keyword evidence="3 5" id="KW-0853">WD repeat</keyword>
<dbReference type="GeneID" id="9095388"/>